<organism evidence="1">
    <name type="scientific">Arundo donax</name>
    <name type="common">Giant reed</name>
    <name type="synonym">Donax arundinaceus</name>
    <dbReference type="NCBI Taxonomy" id="35708"/>
    <lineage>
        <taxon>Eukaryota</taxon>
        <taxon>Viridiplantae</taxon>
        <taxon>Streptophyta</taxon>
        <taxon>Embryophyta</taxon>
        <taxon>Tracheophyta</taxon>
        <taxon>Spermatophyta</taxon>
        <taxon>Magnoliopsida</taxon>
        <taxon>Liliopsida</taxon>
        <taxon>Poales</taxon>
        <taxon>Poaceae</taxon>
        <taxon>PACMAD clade</taxon>
        <taxon>Arundinoideae</taxon>
        <taxon>Arundineae</taxon>
        <taxon>Arundo</taxon>
    </lineage>
</organism>
<reference evidence="1" key="2">
    <citation type="journal article" date="2015" name="Data Brief">
        <title>Shoot transcriptome of the giant reed, Arundo donax.</title>
        <authorList>
            <person name="Barrero R.A."/>
            <person name="Guerrero F.D."/>
            <person name="Moolhuijzen P."/>
            <person name="Goolsby J.A."/>
            <person name="Tidwell J."/>
            <person name="Bellgard S.E."/>
            <person name="Bellgard M.I."/>
        </authorList>
    </citation>
    <scope>NUCLEOTIDE SEQUENCE</scope>
    <source>
        <tissue evidence="1">Shoot tissue taken approximately 20 cm above the soil surface</tissue>
    </source>
</reference>
<proteinExistence type="predicted"/>
<protein>
    <submittedName>
        <fullName evidence="1">Uncharacterized protein</fullName>
    </submittedName>
</protein>
<accession>A0A0A9BGZ6</accession>
<reference evidence="1" key="1">
    <citation type="submission" date="2014-09" db="EMBL/GenBank/DDBJ databases">
        <authorList>
            <person name="Magalhaes I.L.F."/>
            <person name="Oliveira U."/>
            <person name="Santos F.R."/>
            <person name="Vidigal T.H.D.A."/>
            <person name="Brescovit A.D."/>
            <person name="Santos A.J."/>
        </authorList>
    </citation>
    <scope>NUCLEOTIDE SEQUENCE</scope>
    <source>
        <tissue evidence="1">Shoot tissue taken approximately 20 cm above the soil surface</tissue>
    </source>
</reference>
<evidence type="ECO:0000313" key="1">
    <source>
        <dbReference type="EMBL" id="JAD63244.1"/>
    </source>
</evidence>
<dbReference type="EMBL" id="GBRH01234651">
    <property type="protein sequence ID" value="JAD63244.1"/>
    <property type="molecule type" value="Transcribed_RNA"/>
</dbReference>
<name>A0A0A9BGZ6_ARUDO</name>
<sequence>MVPDKLLYSRLR</sequence>